<evidence type="ECO:0000256" key="4">
    <source>
        <dbReference type="ARBA" id="ARBA00023163"/>
    </source>
</evidence>
<keyword evidence="4" id="KW-0804">Transcription</keyword>
<evidence type="ECO:0000256" key="3">
    <source>
        <dbReference type="ARBA" id="ARBA00023125"/>
    </source>
</evidence>
<evidence type="ECO:0000256" key="2">
    <source>
        <dbReference type="ARBA" id="ARBA00023015"/>
    </source>
</evidence>
<organism evidence="7 8">
    <name type="scientific">Aureobasidium pullulans</name>
    <name type="common">Black yeast</name>
    <name type="synonym">Pullularia pullulans</name>
    <dbReference type="NCBI Taxonomy" id="5580"/>
    <lineage>
        <taxon>Eukaryota</taxon>
        <taxon>Fungi</taxon>
        <taxon>Dikarya</taxon>
        <taxon>Ascomycota</taxon>
        <taxon>Pezizomycotina</taxon>
        <taxon>Dothideomycetes</taxon>
        <taxon>Dothideomycetidae</taxon>
        <taxon>Dothideales</taxon>
        <taxon>Saccotheciaceae</taxon>
        <taxon>Aureobasidium</taxon>
    </lineage>
</organism>
<dbReference type="AlphaFoldDB" id="A0A4S8X753"/>
<reference evidence="7 8" key="1">
    <citation type="submission" date="2018-10" db="EMBL/GenBank/DDBJ databases">
        <title>Fifty Aureobasidium pullulans genomes reveal a recombining polyextremotolerant generalist.</title>
        <authorList>
            <person name="Gostincar C."/>
            <person name="Turk M."/>
            <person name="Zajc J."/>
            <person name="Gunde-Cimerman N."/>
        </authorList>
    </citation>
    <scope>NUCLEOTIDE SEQUENCE [LARGE SCALE GENOMIC DNA]</scope>
    <source>
        <strain evidence="7 8">EXF-11013</strain>
    </source>
</reference>
<dbReference type="PANTHER" id="PTHR31845:SF39">
    <property type="entry name" value="TRANSCRIPTION FACTOR PBCR-RELATED"/>
    <property type="match status" value="1"/>
</dbReference>
<evidence type="ECO:0008006" key="9">
    <source>
        <dbReference type="Google" id="ProtNLM"/>
    </source>
</evidence>
<comment type="caution">
    <text evidence="7">The sequence shown here is derived from an EMBL/GenBank/DDBJ whole genome shotgun (WGS) entry which is preliminary data.</text>
</comment>
<evidence type="ECO:0000313" key="8">
    <source>
        <dbReference type="Proteomes" id="UP000310687"/>
    </source>
</evidence>
<dbReference type="GO" id="GO:0000976">
    <property type="term" value="F:transcription cis-regulatory region binding"/>
    <property type="evidence" value="ECO:0007669"/>
    <property type="project" value="TreeGrafter"/>
</dbReference>
<keyword evidence="2" id="KW-0805">Transcription regulation</keyword>
<feature type="compositionally biased region" description="Polar residues" evidence="6">
    <location>
        <begin position="485"/>
        <end position="501"/>
    </location>
</feature>
<accession>A0A4S8X753</accession>
<gene>
    <name evidence="7" type="ORF">D6D22_09160</name>
</gene>
<proteinExistence type="predicted"/>
<feature type="region of interest" description="Disordered" evidence="6">
    <location>
        <begin position="483"/>
        <end position="503"/>
    </location>
</feature>
<evidence type="ECO:0000256" key="6">
    <source>
        <dbReference type="SAM" id="MobiDB-lite"/>
    </source>
</evidence>
<dbReference type="CDD" id="cd12148">
    <property type="entry name" value="fungal_TF_MHR"/>
    <property type="match status" value="1"/>
</dbReference>
<dbReference type="InterPro" id="IPR051089">
    <property type="entry name" value="prtT"/>
</dbReference>
<name>A0A4S8X753_AURPU</name>
<comment type="subcellular location">
    <subcellularLocation>
        <location evidence="1">Nucleus</location>
    </subcellularLocation>
</comment>
<dbReference type="PANTHER" id="PTHR31845">
    <property type="entry name" value="FINGER DOMAIN PROTEIN, PUTATIVE-RELATED"/>
    <property type="match status" value="1"/>
</dbReference>
<evidence type="ECO:0000313" key="7">
    <source>
        <dbReference type="EMBL" id="THW33347.1"/>
    </source>
</evidence>
<dbReference type="EMBL" id="QZAL01000213">
    <property type="protein sequence ID" value="THW33347.1"/>
    <property type="molecule type" value="Genomic_DNA"/>
</dbReference>
<evidence type="ECO:0000256" key="5">
    <source>
        <dbReference type="ARBA" id="ARBA00023242"/>
    </source>
</evidence>
<dbReference type="GO" id="GO:0005634">
    <property type="term" value="C:nucleus"/>
    <property type="evidence" value="ECO:0007669"/>
    <property type="project" value="UniProtKB-SubCell"/>
</dbReference>
<sequence length="575" mass="64763">MRLAALTDHPQRKGADASALIYEPTAERASHPTAIATLDAEETPDYLSSTSHEHSVVQIEATIGRAIDDETANMVFDHFTTDMLPTFPFMVLPVDNVIADTRKNNPILFLAILDAAGDGFWSTEVSRQLRKLLLQVYSTFLHETAVYSMSTLQALVISVIWFRDVEAEQIGERIYVVQISNAAANMAISMGLGDILKEYSWSEFMPMQSSSMRGPASDDQIATLEIRRVWLACYYVCSHTSMAMQTSNIMRWTRQMEECLEVLESHPASLASDKILCSHIRLQHILEEVDGQLRSSILGPTAMEVAFRAFKRQLTDWASSISMWNEPLKLSHQFATLYLPDMAMCAGSPPINQAQFLDCTTAAHHLLDTFLSFDIPLIRTLPTVYSVQLIHATIVLVKLHFAAARLTNPADAVLKTQSIRIDHYLARLMQKFSGWRTLWPMQRLANKLRELKEMVRQCDNNEMPLELAWLNIWTLEEAPLDTNPHDTTLAEQQQDPEQAHSTEVGETAILSVPNGDDLIWQSLNTNANVSQYDLNNTLPSASLDIAQLNDWFGTDLNTSTFDFDGNLQSMIQFFD</sequence>
<dbReference type="Proteomes" id="UP000310687">
    <property type="component" value="Unassembled WGS sequence"/>
</dbReference>
<keyword evidence="3" id="KW-0238">DNA-binding</keyword>
<protein>
    <recommendedName>
        <fullName evidence="9">Transcription factor domain-containing protein</fullName>
    </recommendedName>
</protein>
<dbReference type="GO" id="GO:0000981">
    <property type="term" value="F:DNA-binding transcription factor activity, RNA polymerase II-specific"/>
    <property type="evidence" value="ECO:0007669"/>
    <property type="project" value="TreeGrafter"/>
</dbReference>
<keyword evidence="5" id="KW-0539">Nucleus</keyword>
<evidence type="ECO:0000256" key="1">
    <source>
        <dbReference type="ARBA" id="ARBA00004123"/>
    </source>
</evidence>